<evidence type="ECO:0000256" key="6">
    <source>
        <dbReference type="ARBA" id="ARBA00048707"/>
    </source>
</evidence>
<evidence type="ECO:0000256" key="8">
    <source>
        <dbReference type="HAMAP-Rule" id="MF_00083"/>
    </source>
</evidence>
<comment type="function">
    <text evidence="8">Catalyzes the release of premature peptidyl moieties from peptidyl-tRNA molecules trapped in stalled 50S ribosomal subunits, and thus maintains levels of free tRNAs and 50S ribosomes.</text>
</comment>
<keyword evidence="2 8" id="KW-0820">tRNA-binding</keyword>
<evidence type="ECO:0000256" key="4">
    <source>
        <dbReference type="ARBA" id="ARBA00022884"/>
    </source>
</evidence>
<accession>A0A1G8PVK3</accession>
<evidence type="ECO:0000256" key="3">
    <source>
        <dbReference type="ARBA" id="ARBA00022801"/>
    </source>
</evidence>
<comment type="similarity">
    <text evidence="5 8 10">Belongs to the PTH family.</text>
</comment>
<dbReference type="Proteomes" id="UP000199017">
    <property type="component" value="Unassembled WGS sequence"/>
</dbReference>
<evidence type="ECO:0000256" key="5">
    <source>
        <dbReference type="ARBA" id="ARBA00038063"/>
    </source>
</evidence>
<evidence type="ECO:0000256" key="7">
    <source>
        <dbReference type="ARBA" id="ARBA00050038"/>
    </source>
</evidence>
<evidence type="ECO:0000256" key="9">
    <source>
        <dbReference type="RuleBase" id="RU000673"/>
    </source>
</evidence>
<dbReference type="GO" id="GO:0004045">
    <property type="term" value="F:peptidyl-tRNA hydrolase activity"/>
    <property type="evidence" value="ECO:0007669"/>
    <property type="project" value="UniProtKB-UniRule"/>
</dbReference>
<feature type="binding site" evidence="8">
    <location>
        <position position="14"/>
    </location>
    <ligand>
        <name>tRNA</name>
        <dbReference type="ChEBI" id="CHEBI:17843"/>
    </ligand>
</feature>
<feature type="site" description="Discriminates between blocked and unblocked aminoacyl-tRNA" evidence="8">
    <location>
        <position position="9"/>
    </location>
</feature>
<keyword evidence="12" id="KW-1185">Reference proteome</keyword>
<keyword evidence="8" id="KW-0963">Cytoplasm</keyword>
<keyword evidence="3 8" id="KW-0378">Hydrolase</keyword>
<dbReference type="HAMAP" id="MF_00083">
    <property type="entry name" value="Pept_tRNA_hydro_bact"/>
    <property type="match status" value="1"/>
</dbReference>
<dbReference type="STRING" id="930129.SAMN05216352_11633"/>
<dbReference type="Gene3D" id="3.40.50.1470">
    <property type="entry name" value="Peptidyl-tRNA hydrolase"/>
    <property type="match status" value="1"/>
</dbReference>
<name>A0A1G8PVK3_9BACI</name>
<dbReference type="GO" id="GO:0072344">
    <property type="term" value="P:rescue of stalled ribosome"/>
    <property type="evidence" value="ECO:0007669"/>
    <property type="project" value="UniProtKB-UniRule"/>
</dbReference>
<feature type="binding site" evidence="8">
    <location>
        <position position="65"/>
    </location>
    <ligand>
        <name>tRNA</name>
        <dbReference type="ChEBI" id="CHEBI:17843"/>
    </ligand>
</feature>
<feature type="binding site" evidence="8">
    <location>
        <position position="63"/>
    </location>
    <ligand>
        <name>tRNA</name>
        <dbReference type="ChEBI" id="CHEBI:17843"/>
    </ligand>
</feature>
<dbReference type="FunFam" id="3.40.50.1470:FF:000001">
    <property type="entry name" value="Peptidyl-tRNA hydrolase"/>
    <property type="match status" value="1"/>
</dbReference>
<protein>
    <recommendedName>
        <fullName evidence="7 8">Peptidyl-tRNA hydrolase</fullName>
        <shortName evidence="8">Pth</shortName>
        <ecNumber evidence="1 8">3.1.1.29</ecNumber>
    </recommendedName>
</protein>
<feature type="binding site" evidence="8">
    <location>
        <position position="111"/>
    </location>
    <ligand>
        <name>tRNA</name>
        <dbReference type="ChEBI" id="CHEBI:17843"/>
    </ligand>
</feature>
<keyword evidence="4 8" id="KW-0694">RNA-binding</keyword>
<comment type="subunit">
    <text evidence="8">Monomer.</text>
</comment>
<comment type="function">
    <text evidence="8">Hydrolyzes ribosome-free peptidyl-tRNAs (with 1 or more amino acids incorporated), which drop off the ribosome during protein synthesis, or as a result of ribosome stalling.</text>
</comment>
<comment type="catalytic activity">
    <reaction evidence="6 8 9">
        <text>an N-acyl-L-alpha-aminoacyl-tRNA + H2O = an N-acyl-L-amino acid + a tRNA + H(+)</text>
        <dbReference type="Rhea" id="RHEA:54448"/>
        <dbReference type="Rhea" id="RHEA-COMP:10123"/>
        <dbReference type="Rhea" id="RHEA-COMP:13883"/>
        <dbReference type="ChEBI" id="CHEBI:15377"/>
        <dbReference type="ChEBI" id="CHEBI:15378"/>
        <dbReference type="ChEBI" id="CHEBI:59874"/>
        <dbReference type="ChEBI" id="CHEBI:78442"/>
        <dbReference type="ChEBI" id="CHEBI:138191"/>
        <dbReference type="EC" id="3.1.1.29"/>
    </reaction>
</comment>
<dbReference type="NCBIfam" id="TIGR00447">
    <property type="entry name" value="pth"/>
    <property type="match status" value="1"/>
</dbReference>
<dbReference type="OrthoDB" id="9800507at2"/>
<evidence type="ECO:0000313" key="12">
    <source>
        <dbReference type="Proteomes" id="UP000199017"/>
    </source>
</evidence>
<reference evidence="11 12" key="1">
    <citation type="submission" date="2016-10" db="EMBL/GenBank/DDBJ databases">
        <authorList>
            <person name="de Groot N.N."/>
        </authorList>
    </citation>
    <scope>NUCLEOTIDE SEQUENCE [LARGE SCALE GENOMIC DNA]</scope>
    <source>
        <strain evidence="12">P4B,CCM 7963,CECT 7998,DSM 25260,IBRC-M 10614,KCTC 13821</strain>
    </source>
</reference>
<dbReference type="RefSeq" id="WP_091587556.1">
    <property type="nucleotide sequence ID" value="NZ_FNDU01000016.1"/>
</dbReference>
<dbReference type="PROSITE" id="PS01195">
    <property type="entry name" value="PEPT_TRNA_HYDROL_1"/>
    <property type="match status" value="1"/>
</dbReference>
<dbReference type="Pfam" id="PF01195">
    <property type="entry name" value="Pept_tRNA_hydro"/>
    <property type="match status" value="1"/>
</dbReference>
<dbReference type="PANTHER" id="PTHR17224:SF1">
    <property type="entry name" value="PEPTIDYL-TRNA HYDROLASE"/>
    <property type="match status" value="1"/>
</dbReference>
<dbReference type="CDD" id="cd00462">
    <property type="entry name" value="PTH"/>
    <property type="match status" value="1"/>
</dbReference>
<feature type="active site" description="Proton acceptor" evidence="8">
    <location>
        <position position="19"/>
    </location>
</feature>
<dbReference type="PANTHER" id="PTHR17224">
    <property type="entry name" value="PEPTIDYL-TRNA HYDROLASE"/>
    <property type="match status" value="1"/>
</dbReference>
<proteinExistence type="inferred from homology"/>
<dbReference type="InterPro" id="IPR001328">
    <property type="entry name" value="Pept_tRNA_hydro"/>
</dbReference>
<dbReference type="EC" id="3.1.1.29" evidence="1 8"/>
<evidence type="ECO:0000256" key="2">
    <source>
        <dbReference type="ARBA" id="ARBA00022555"/>
    </source>
</evidence>
<sequence length="187" mass="20649">MKVIAGLGNPGRKYKDTRHNVGFAALDKLADDLGLSWKEGKKSLIAESRAGGEKIFLIKPMTYMNLSGEAIRPLMTFYDVEVENLMVVYDDLDLEPGSLRLRLKGGHGGHNGIKSIINQLGAKEFKRVRIGIGRPPEGDSVTSHVLGTFAPGDKKAVEETIHLSAEAAEAWFTKPFNEVMNHYNRKN</sequence>
<evidence type="ECO:0000256" key="1">
    <source>
        <dbReference type="ARBA" id="ARBA00013260"/>
    </source>
</evidence>
<gene>
    <name evidence="8" type="primary">pth</name>
    <name evidence="11" type="ORF">SAMN05216352_11633</name>
</gene>
<dbReference type="PROSITE" id="PS01196">
    <property type="entry name" value="PEPT_TRNA_HYDROL_2"/>
    <property type="match status" value="1"/>
</dbReference>
<dbReference type="InterPro" id="IPR036416">
    <property type="entry name" value="Pept_tRNA_hydro_sf"/>
</dbReference>
<dbReference type="GO" id="GO:0000049">
    <property type="term" value="F:tRNA binding"/>
    <property type="evidence" value="ECO:0007669"/>
    <property type="project" value="UniProtKB-UniRule"/>
</dbReference>
<dbReference type="GO" id="GO:0005737">
    <property type="term" value="C:cytoplasm"/>
    <property type="evidence" value="ECO:0007669"/>
    <property type="project" value="UniProtKB-SubCell"/>
</dbReference>
<evidence type="ECO:0000313" key="11">
    <source>
        <dbReference type="EMBL" id="SDI96245.1"/>
    </source>
</evidence>
<dbReference type="EMBL" id="FNDU01000016">
    <property type="protein sequence ID" value="SDI96245.1"/>
    <property type="molecule type" value="Genomic_DNA"/>
</dbReference>
<dbReference type="InterPro" id="IPR018171">
    <property type="entry name" value="Pept_tRNA_hydro_CS"/>
</dbReference>
<evidence type="ECO:0000256" key="10">
    <source>
        <dbReference type="RuleBase" id="RU004320"/>
    </source>
</evidence>
<organism evidence="11 12">
    <name type="scientific">Alteribacillus bidgolensis</name>
    <dbReference type="NCBI Taxonomy" id="930129"/>
    <lineage>
        <taxon>Bacteria</taxon>
        <taxon>Bacillati</taxon>
        <taxon>Bacillota</taxon>
        <taxon>Bacilli</taxon>
        <taxon>Bacillales</taxon>
        <taxon>Bacillaceae</taxon>
        <taxon>Alteribacillus</taxon>
    </lineage>
</organism>
<dbReference type="AlphaFoldDB" id="A0A1G8PVK3"/>
<feature type="site" description="Stabilizes the basic form of H active site to accept a proton" evidence="8">
    <location>
        <position position="90"/>
    </location>
</feature>
<dbReference type="GO" id="GO:0006515">
    <property type="term" value="P:protein quality control for misfolded or incompletely synthesized proteins"/>
    <property type="evidence" value="ECO:0007669"/>
    <property type="project" value="UniProtKB-UniRule"/>
</dbReference>
<dbReference type="SUPFAM" id="SSF53178">
    <property type="entry name" value="Peptidyl-tRNA hydrolase-like"/>
    <property type="match status" value="1"/>
</dbReference>
<comment type="subcellular location">
    <subcellularLocation>
        <location evidence="8">Cytoplasm</location>
    </subcellularLocation>
</comment>